<comment type="subunit">
    <text evidence="10">Homodimer.</text>
</comment>
<dbReference type="GO" id="GO:0006260">
    <property type="term" value="P:DNA replication"/>
    <property type="evidence" value="ECO:0007669"/>
    <property type="project" value="UniProtKB-KW"/>
</dbReference>
<keyword evidence="6 10" id="KW-0346">Stress response</keyword>
<feature type="zinc finger region" description="CR-type" evidence="11">
    <location>
        <begin position="130"/>
        <end position="208"/>
    </location>
</feature>
<dbReference type="Gene3D" id="2.10.230.10">
    <property type="entry name" value="Heat shock protein DnaJ, cysteine-rich domain"/>
    <property type="match status" value="1"/>
</dbReference>
<dbReference type="PROSITE" id="PS51188">
    <property type="entry name" value="ZF_CR"/>
    <property type="match status" value="1"/>
</dbReference>
<dbReference type="GO" id="GO:0031072">
    <property type="term" value="F:heat shock protein binding"/>
    <property type="evidence" value="ECO:0007669"/>
    <property type="project" value="InterPro"/>
</dbReference>
<feature type="binding site" evidence="10">
    <location>
        <position position="143"/>
    </location>
    <ligand>
        <name>Zn(2+)</name>
        <dbReference type="ChEBI" id="CHEBI:29105"/>
        <label>1</label>
    </ligand>
</feature>
<dbReference type="CDD" id="cd06257">
    <property type="entry name" value="DnaJ"/>
    <property type="match status" value="1"/>
</dbReference>
<keyword evidence="3 10" id="KW-0677">Repeat</keyword>
<dbReference type="HAMAP" id="MF_01152">
    <property type="entry name" value="DnaJ"/>
    <property type="match status" value="1"/>
</dbReference>
<evidence type="ECO:0000256" key="7">
    <source>
        <dbReference type="ARBA" id="ARBA00023186"/>
    </source>
</evidence>
<comment type="caution">
    <text evidence="14">The sequence shown here is derived from an EMBL/GenBank/DDBJ whole genome shotgun (WGS) entry which is preliminary data.</text>
</comment>
<dbReference type="SUPFAM" id="SSF49493">
    <property type="entry name" value="HSP40/DnaJ peptide-binding domain"/>
    <property type="match status" value="2"/>
</dbReference>
<dbReference type="EMBL" id="JAPHEH010000001">
    <property type="protein sequence ID" value="MDG4474843.1"/>
    <property type="molecule type" value="Genomic_DNA"/>
</dbReference>
<feature type="repeat" description="CXXCXGXG motif" evidence="10">
    <location>
        <begin position="143"/>
        <end position="150"/>
    </location>
</feature>
<dbReference type="SUPFAM" id="SSF57938">
    <property type="entry name" value="DnaJ/Hsp40 cysteine-rich domain"/>
    <property type="match status" value="1"/>
</dbReference>
<dbReference type="GO" id="GO:0051082">
    <property type="term" value="F:unfolded protein binding"/>
    <property type="evidence" value="ECO:0007669"/>
    <property type="project" value="UniProtKB-UniRule"/>
</dbReference>
<evidence type="ECO:0000259" key="12">
    <source>
        <dbReference type="PROSITE" id="PS50076"/>
    </source>
</evidence>
<comment type="function">
    <text evidence="10">Participates actively in the response to hyperosmotic and heat shock by preventing the aggregation of stress-denatured proteins and by disaggregating proteins, also in an autonomous, DnaK-independent fashion. Unfolded proteins bind initially to DnaJ; upon interaction with the DnaJ-bound protein, DnaK hydrolyzes its bound ATP, resulting in the formation of a stable complex. GrpE releases ADP from DnaK; ATP binding to DnaK triggers the release of the substrate protein, thus completing the reaction cycle. Several rounds of ATP-dependent interactions between DnaJ, DnaK and GrpE are required for fully efficient folding. Also involved, together with DnaK and GrpE, in the DNA replication of plasmids through activation of initiation proteins.</text>
</comment>
<keyword evidence="7 10" id="KW-0143">Chaperone</keyword>
<dbReference type="InterPro" id="IPR012724">
    <property type="entry name" value="DnaJ"/>
</dbReference>
<evidence type="ECO:0000313" key="14">
    <source>
        <dbReference type="EMBL" id="MDG4474843.1"/>
    </source>
</evidence>
<dbReference type="GO" id="GO:0005737">
    <property type="term" value="C:cytoplasm"/>
    <property type="evidence" value="ECO:0007669"/>
    <property type="project" value="UniProtKB-SubCell"/>
</dbReference>
<feature type="binding site" evidence="10">
    <location>
        <position position="196"/>
    </location>
    <ligand>
        <name>Zn(2+)</name>
        <dbReference type="ChEBI" id="CHEBI:29105"/>
        <label>1</label>
    </ligand>
</feature>
<dbReference type="InterPro" id="IPR036410">
    <property type="entry name" value="HSP_DnaJ_Cys-rich_dom_sf"/>
</dbReference>
<dbReference type="GO" id="GO:0008270">
    <property type="term" value="F:zinc ion binding"/>
    <property type="evidence" value="ECO:0007669"/>
    <property type="project" value="UniProtKB-UniRule"/>
</dbReference>
<feature type="binding site" evidence="10">
    <location>
        <position position="146"/>
    </location>
    <ligand>
        <name>Zn(2+)</name>
        <dbReference type="ChEBI" id="CHEBI:29105"/>
        <label>1</label>
    </ligand>
</feature>
<evidence type="ECO:0000256" key="4">
    <source>
        <dbReference type="ARBA" id="ARBA00022771"/>
    </source>
</evidence>
<dbReference type="InterPro" id="IPR001623">
    <property type="entry name" value="DnaJ_domain"/>
</dbReference>
<comment type="subcellular location">
    <subcellularLocation>
        <location evidence="10">Cytoplasm</location>
    </subcellularLocation>
</comment>
<dbReference type="GO" id="GO:0042026">
    <property type="term" value="P:protein refolding"/>
    <property type="evidence" value="ECO:0007669"/>
    <property type="project" value="TreeGrafter"/>
</dbReference>
<evidence type="ECO:0000256" key="3">
    <source>
        <dbReference type="ARBA" id="ARBA00022737"/>
    </source>
</evidence>
<keyword evidence="4 10" id="KW-0863">Zinc-finger</keyword>
<feature type="repeat" description="CXXCXGXG motif" evidence="10">
    <location>
        <begin position="182"/>
        <end position="189"/>
    </location>
</feature>
<keyword evidence="1 10" id="KW-0235">DNA replication</keyword>
<dbReference type="CDD" id="cd10747">
    <property type="entry name" value="DnaJ_C"/>
    <property type="match status" value="1"/>
</dbReference>
<dbReference type="FunFam" id="2.60.260.20:FF:000005">
    <property type="entry name" value="Chaperone protein dnaJ 1, mitochondrial"/>
    <property type="match status" value="1"/>
</dbReference>
<dbReference type="InterPro" id="IPR001305">
    <property type="entry name" value="HSP_DnaJ_Cys-rich_dom"/>
</dbReference>
<feature type="domain" description="CR-type" evidence="13">
    <location>
        <begin position="130"/>
        <end position="208"/>
    </location>
</feature>
<comment type="similarity">
    <text evidence="8 10">Belongs to the DnaJ family.</text>
</comment>
<protein>
    <recommendedName>
        <fullName evidence="9 10">Chaperone protein DnaJ</fullName>
    </recommendedName>
</protein>
<dbReference type="GO" id="GO:0016491">
    <property type="term" value="F:oxidoreductase activity"/>
    <property type="evidence" value="ECO:0007669"/>
    <property type="project" value="UniProtKB-KW"/>
</dbReference>
<feature type="binding site" evidence="10">
    <location>
        <position position="199"/>
    </location>
    <ligand>
        <name>Zn(2+)</name>
        <dbReference type="ChEBI" id="CHEBI:29105"/>
        <label>1</label>
    </ligand>
</feature>
<feature type="binding site" evidence="10">
    <location>
        <position position="185"/>
    </location>
    <ligand>
        <name>Zn(2+)</name>
        <dbReference type="ChEBI" id="CHEBI:29105"/>
        <label>2</label>
    </ligand>
</feature>
<organism evidence="14 15">
    <name type="scientific">Thiovibrio frasassiensis</name>
    <dbReference type="NCBI Taxonomy" id="2984131"/>
    <lineage>
        <taxon>Bacteria</taxon>
        <taxon>Pseudomonadati</taxon>
        <taxon>Thermodesulfobacteriota</taxon>
        <taxon>Desulfobulbia</taxon>
        <taxon>Desulfobulbales</taxon>
        <taxon>Thiovibrionaceae</taxon>
        <taxon>Thiovibrio</taxon>
    </lineage>
</organism>
<name>A0A9X4MEK5_9BACT</name>
<dbReference type="GO" id="GO:0005524">
    <property type="term" value="F:ATP binding"/>
    <property type="evidence" value="ECO:0007669"/>
    <property type="project" value="InterPro"/>
</dbReference>
<dbReference type="PANTHER" id="PTHR43096:SF10">
    <property type="entry name" value="CHAPERONE PROTEIN DNAJ A6, CHLOROPLASTIC"/>
    <property type="match status" value="1"/>
</dbReference>
<dbReference type="PROSITE" id="PS50076">
    <property type="entry name" value="DNAJ_2"/>
    <property type="match status" value="1"/>
</dbReference>
<gene>
    <name evidence="10 14" type="primary">dnaJ</name>
    <name evidence="14" type="ORF">OLX77_01545</name>
</gene>
<dbReference type="AlphaFoldDB" id="A0A9X4MEK5"/>
<dbReference type="InterPro" id="IPR036869">
    <property type="entry name" value="J_dom_sf"/>
</dbReference>
<dbReference type="InterPro" id="IPR008971">
    <property type="entry name" value="HSP40/DnaJ_pept-bd"/>
</dbReference>
<dbReference type="NCBIfam" id="TIGR02349">
    <property type="entry name" value="DnaJ_bact"/>
    <property type="match status" value="1"/>
</dbReference>
<sequence>MENDFYKRLGVAPDATAEEIKKAYRKLAMKHHPDKNPGDKAAEDKFKSAAEAYEVLGDLEKRKIYDRYGVAGLKDSGYSGPGNFEDIFSSFGDVFGDMFGGRSGQRRQGPIAGNDLRYDLGISFMDAVHGAEKEIEITKRETCWTCDGTGLRPGHKASTCPTCKGHGQVVHAQGFFRVQTTCPKCHGAGTIITEPCNDCQGEGLVKKTKKVSLKIPAGIDTGARMRLRGEGEGGRKGGPPGDLYVIMHVEPHEFFMREGNTIHCLFPLTMVQAALGATVEVPTINGSKELVIPAGTQPEQVFTLKGEGVPSLRGGSPGNMIVEIKVVIPKKLSAREKELLTEFDALQKEKGPSKEEEGFFKKFLHKFAEENS</sequence>
<feature type="binding site" evidence="10">
    <location>
        <position position="160"/>
    </location>
    <ligand>
        <name>Zn(2+)</name>
        <dbReference type="ChEBI" id="CHEBI:29105"/>
        <label>2</label>
    </ligand>
</feature>
<evidence type="ECO:0000256" key="6">
    <source>
        <dbReference type="ARBA" id="ARBA00023016"/>
    </source>
</evidence>
<keyword evidence="5 10" id="KW-0862">Zinc</keyword>
<dbReference type="RefSeq" id="WP_307631823.1">
    <property type="nucleotide sequence ID" value="NZ_JAPHEH010000001.1"/>
</dbReference>
<evidence type="ECO:0000256" key="9">
    <source>
        <dbReference type="ARBA" id="ARBA00067609"/>
    </source>
</evidence>
<evidence type="ECO:0000256" key="2">
    <source>
        <dbReference type="ARBA" id="ARBA00022723"/>
    </source>
</evidence>
<dbReference type="Gene3D" id="2.60.260.20">
    <property type="entry name" value="Urease metallochaperone UreE, N-terminal domain"/>
    <property type="match status" value="2"/>
</dbReference>
<accession>A0A9X4MEK5</accession>
<feature type="repeat" description="CXXCXGXG motif" evidence="10">
    <location>
        <begin position="160"/>
        <end position="167"/>
    </location>
</feature>
<evidence type="ECO:0000259" key="13">
    <source>
        <dbReference type="PROSITE" id="PS51188"/>
    </source>
</evidence>
<dbReference type="SUPFAM" id="SSF46565">
    <property type="entry name" value="Chaperone J-domain"/>
    <property type="match status" value="1"/>
</dbReference>
<dbReference type="Pfam" id="PF01556">
    <property type="entry name" value="DnaJ_C"/>
    <property type="match status" value="1"/>
</dbReference>
<comment type="cofactor">
    <cofactor evidence="10">
        <name>Zn(2+)</name>
        <dbReference type="ChEBI" id="CHEBI:29105"/>
    </cofactor>
    <text evidence="10">Binds 2 Zn(2+) ions per monomer.</text>
</comment>
<proteinExistence type="inferred from homology"/>
<evidence type="ECO:0000313" key="15">
    <source>
        <dbReference type="Proteomes" id="UP001154240"/>
    </source>
</evidence>
<comment type="domain">
    <text evidence="10">The J domain is necessary and sufficient to stimulate DnaK ATPase activity. Zinc center 1 plays an important role in the autonomous, DnaK-independent chaperone activity of DnaJ. Zinc center 2 is essential for interaction with DnaK and for DnaJ activity.</text>
</comment>
<feature type="repeat" description="CXXCXGXG motif" evidence="10">
    <location>
        <begin position="196"/>
        <end position="203"/>
    </location>
</feature>
<keyword evidence="10" id="KW-0963">Cytoplasm</keyword>
<evidence type="ECO:0000256" key="5">
    <source>
        <dbReference type="ARBA" id="ARBA00022833"/>
    </source>
</evidence>
<keyword evidence="14" id="KW-0560">Oxidoreductase</keyword>
<dbReference type="PRINTS" id="PR00625">
    <property type="entry name" value="JDOMAIN"/>
</dbReference>
<keyword evidence="15" id="KW-1185">Reference proteome</keyword>
<keyword evidence="2 10" id="KW-0479">Metal-binding</keyword>
<evidence type="ECO:0000256" key="10">
    <source>
        <dbReference type="HAMAP-Rule" id="MF_01152"/>
    </source>
</evidence>
<dbReference type="Pfam" id="PF00226">
    <property type="entry name" value="DnaJ"/>
    <property type="match status" value="1"/>
</dbReference>
<evidence type="ECO:0000256" key="8">
    <source>
        <dbReference type="ARBA" id="ARBA00061004"/>
    </source>
</evidence>
<evidence type="ECO:0000256" key="11">
    <source>
        <dbReference type="PROSITE-ProRule" id="PRU00546"/>
    </source>
</evidence>
<evidence type="ECO:0000256" key="1">
    <source>
        <dbReference type="ARBA" id="ARBA00022705"/>
    </source>
</evidence>
<dbReference type="GO" id="GO:0009408">
    <property type="term" value="P:response to heat"/>
    <property type="evidence" value="ECO:0007669"/>
    <property type="project" value="InterPro"/>
</dbReference>
<feature type="binding site" evidence="10">
    <location>
        <position position="182"/>
    </location>
    <ligand>
        <name>Zn(2+)</name>
        <dbReference type="ChEBI" id="CHEBI:29105"/>
        <label>2</label>
    </ligand>
</feature>
<reference evidence="14" key="1">
    <citation type="journal article" date="2022" name="bioRxiv">
        <title>Thiovibrio frasassiensisgen. nov., sp. nov., an autotrophic, elemental sulfur disproportionating bacterium isolated from sulfidic karst sediment, and proposal of Thiovibrionaceae fam. nov.</title>
        <authorList>
            <person name="Aronson H."/>
            <person name="Thomas C."/>
            <person name="Bhattacharyya M."/>
            <person name="Eckstein S."/>
            <person name="Jensen S."/>
            <person name="Barco R."/>
            <person name="Macalady J."/>
            <person name="Amend J."/>
        </authorList>
    </citation>
    <scope>NUCLEOTIDE SEQUENCE</scope>
    <source>
        <strain evidence="14">RS19-109</strain>
    </source>
</reference>
<reference evidence="14" key="2">
    <citation type="submission" date="2022-10" db="EMBL/GenBank/DDBJ databases">
        <authorList>
            <person name="Aronson H.S."/>
        </authorList>
    </citation>
    <scope>NUCLEOTIDE SEQUENCE</scope>
    <source>
        <strain evidence="14">RS19-109</strain>
    </source>
</reference>
<dbReference type="SMART" id="SM00271">
    <property type="entry name" value="DnaJ"/>
    <property type="match status" value="1"/>
</dbReference>
<dbReference type="Pfam" id="PF00684">
    <property type="entry name" value="DnaJ_CXXCXGXG"/>
    <property type="match status" value="1"/>
</dbReference>
<feature type="binding site" evidence="10">
    <location>
        <position position="163"/>
    </location>
    <ligand>
        <name>Zn(2+)</name>
        <dbReference type="ChEBI" id="CHEBI:29105"/>
        <label>2</label>
    </ligand>
</feature>
<dbReference type="InterPro" id="IPR018253">
    <property type="entry name" value="DnaJ_domain_CS"/>
</dbReference>
<dbReference type="PANTHER" id="PTHR43096">
    <property type="entry name" value="DNAJ HOMOLOG 1, MITOCHONDRIAL-RELATED"/>
    <property type="match status" value="1"/>
</dbReference>
<feature type="domain" description="J" evidence="12">
    <location>
        <begin position="4"/>
        <end position="69"/>
    </location>
</feature>
<dbReference type="Gene3D" id="1.10.287.110">
    <property type="entry name" value="DnaJ domain"/>
    <property type="match status" value="1"/>
</dbReference>
<dbReference type="CDD" id="cd10719">
    <property type="entry name" value="DnaJ_zf"/>
    <property type="match status" value="1"/>
</dbReference>
<dbReference type="InterPro" id="IPR002939">
    <property type="entry name" value="DnaJ_C"/>
</dbReference>
<dbReference type="PROSITE" id="PS00636">
    <property type="entry name" value="DNAJ_1"/>
    <property type="match status" value="1"/>
</dbReference>
<dbReference type="FunFam" id="2.10.230.10:FF:000002">
    <property type="entry name" value="Molecular chaperone DnaJ"/>
    <property type="match status" value="1"/>
</dbReference>
<dbReference type="Proteomes" id="UP001154240">
    <property type="component" value="Unassembled WGS sequence"/>
</dbReference>
<dbReference type="NCBIfam" id="NF008035">
    <property type="entry name" value="PRK10767.1"/>
    <property type="match status" value="1"/>
</dbReference>